<dbReference type="NCBIfam" id="NF012099">
    <property type="entry name" value="SubclassA2"/>
    <property type="match status" value="1"/>
</dbReference>
<dbReference type="GO" id="GO:0046677">
    <property type="term" value="P:response to antibiotic"/>
    <property type="evidence" value="ECO:0007669"/>
    <property type="project" value="InterPro"/>
</dbReference>
<dbReference type="Pfam" id="PF13354">
    <property type="entry name" value="Beta-lactamase2"/>
    <property type="match status" value="1"/>
</dbReference>
<dbReference type="STRING" id="1121130.GCA_000519105_00823"/>
<dbReference type="InterPro" id="IPR045155">
    <property type="entry name" value="Beta-lactam_cat"/>
</dbReference>
<dbReference type="Gene3D" id="3.40.710.10">
    <property type="entry name" value="DD-peptidase/beta-lactamase superfamily"/>
    <property type="match status" value="1"/>
</dbReference>
<dbReference type="RefSeq" id="WP_118259785.1">
    <property type="nucleotide sequence ID" value="NZ_CALBWO010000030.1"/>
</dbReference>
<evidence type="ECO:0000256" key="1">
    <source>
        <dbReference type="ARBA" id="ARBA00001526"/>
    </source>
</evidence>
<evidence type="ECO:0000313" key="5">
    <source>
        <dbReference type="EMBL" id="RGV34598.1"/>
    </source>
</evidence>
<gene>
    <name evidence="5" type="primary">bla</name>
    <name evidence="5" type="ORF">DWW18_07915</name>
</gene>
<organism evidence="5 6">
    <name type="scientific">Butyricimonas virosa</name>
    <dbReference type="NCBI Taxonomy" id="544645"/>
    <lineage>
        <taxon>Bacteria</taxon>
        <taxon>Pseudomonadati</taxon>
        <taxon>Bacteroidota</taxon>
        <taxon>Bacteroidia</taxon>
        <taxon>Bacteroidales</taxon>
        <taxon>Odoribacteraceae</taxon>
        <taxon>Butyricimonas</taxon>
    </lineage>
</organism>
<dbReference type="AlphaFoldDB" id="A0A412X2A3"/>
<dbReference type="NCBIfam" id="NF033103">
    <property type="entry name" value="bla_class_A"/>
    <property type="match status" value="1"/>
</dbReference>
<proteinExistence type="inferred from homology"/>
<dbReference type="SUPFAM" id="SSF56601">
    <property type="entry name" value="beta-lactamase/transpeptidase-like"/>
    <property type="match status" value="1"/>
</dbReference>
<comment type="similarity">
    <text evidence="2">Belongs to the class-A beta-lactamase family.</text>
</comment>
<dbReference type="PANTHER" id="PTHR35333">
    <property type="entry name" value="BETA-LACTAMASE"/>
    <property type="match status" value="1"/>
</dbReference>
<protein>
    <recommendedName>
        <fullName evidence="3">beta-lactamase</fullName>
        <ecNumber evidence="3">3.5.2.6</ecNumber>
    </recommendedName>
</protein>
<comment type="catalytic activity">
    <reaction evidence="1">
        <text>a beta-lactam + H2O = a substituted beta-amino acid</text>
        <dbReference type="Rhea" id="RHEA:20401"/>
        <dbReference type="ChEBI" id="CHEBI:15377"/>
        <dbReference type="ChEBI" id="CHEBI:35627"/>
        <dbReference type="ChEBI" id="CHEBI:140347"/>
        <dbReference type="EC" id="3.5.2.6"/>
    </reaction>
</comment>
<dbReference type="EMBL" id="QRZA01000007">
    <property type="protein sequence ID" value="RGV34598.1"/>
    <property type="molecule type" value="Genomic_DNA"/>
</dbReference>
<evidence type="ECO:0000256" key="2">
    <source>
        <dbReference type="ARBA" id="ARBA00009009"/>
    </source>
</evidence>
<evidence type="ECO:0000256" key="3">
    <source>
        <dbReference type="ARBA" id="ARBA00012865"/>
    </source>
</evidence>
<dbReference type="GO" id="GO:0030655">
    <property type="term" value="P:beta-lactam antibiotic catabolic process"/>
    <property type="evidence" value="ECO:0007669"/>
    <property type="project" value="InterPro"/>
</dbReference>
<name>A0A412X2A3_9BACT</name>
<dbReference type="GO" id="GO:0008800">
    <property type="term" value="F:beta-lactamase activity"/>
    <property type="evidence" value="ECO:0007669"/>
    <property type="project" value="UniProtKB-EC"/>
</dbReference>
<dbReference type="EC" id="3.5.2.6" evidence="3"/>
<dbReference type="Proteomes" id="UP000283589">
    <property type="component" value="Unassembled WGS sequence"/>
</dbReference>
<comment type="caution">
    <text evidence="5">The sequence shown here is derived from an EMBL/GenBank/DDBJ whole genome shotgun (WGS) entry which is preliminary data.</text>
</comment>
<dbReference type="PANTHER" id="PTHR35333:SF3">
    <property type="entry name" value="BETA-LACTAMASE-TYPE TRANSPEPTIDASE FOLD CONTAINING PROTEIN"/>
    <property type="match status" value="1"/>
</dbReference>
<dbReference type="InterPro" id="IPR000871">
    <property type="entry name" value="Beta-lactam_class-A"/>
</dbReference>
<evidence type="ECO:0000259" key="4">
    <source>
        <dbReference type="Pfam" id="PF13354"/>
    </source>
</evidence>
<evidence type="ECO:0000313" key="6">
    <source>
        <dbReference type="Proteomes" id="UP000283589"/>
    </source>
</evidence>
<feature type="domain" description="Beta-lactamase class A catalytic" evidence="4">
    <location>
        <begin position="54"/>
        <end position="274"/>
    </location>
</feature>
<accession>A0A412X2A3</accession>
<sequence>MTHVNIAPRKLFFFLFLLVLPVVIKAEQRELEEQLRKVIANKKAQIGIAVIINSKDTITINNDARYPMMSVFKLHQALAVADYCEKKGLSFDTPIYIRKADLKTDTYSPLRDLYPDGEISLPIKELLEYTLHLSDNNACDILFQQTGGTQATDHYIRSNLGMRHFAIKATEDEMHQDKNKCYQNWSTPLETARIIELLLNVRLFDDEYQGFIKTTMMSCETGKDRLARPLQGNKAIIGHKTGTGDRNDKGQIIGMNDVGFVYLPDGQSYTIAVFIKDSEESEAATARIIADISKTVYRHVTNNSHE</sequence>
<reference evidence="5 6" key="1">
    <citation type="submission" date="2018-08" db="EMBL/GenBank/DDBJ databases">
        <title>A genome reference for cultivated species of the human gut microbiota.</title>
        <authorList>
            <person name="Zou Y."/>
            <person name="Xue W."/>
            <person name="Luo G."/>
        </authorList>
    </citation>
    <scope>NUCLEOTIDE SEQUENCE [LARGE SCALE GENOMIC DNA]</scope>
    <source>
        <strain evidence="5 6">AF14-49</strain>
    </source>
</reference>
<dbReference type="InterPro" id="IPR012338">
    <property type="entry name" value="Beta-lactam/transpept-like"/>
</dbReference>